<proteinExistence type="predicted"/>
<dbReference type="Gene3D" id="3.40.50.1980">
    <property type="entry name" value="Nitrogenase molybdenum iron protein domain"/>
    <property type="match status" value="1"/>
</dbReference>
<evidence type="ECO:0000313" key="2">
    <source>
        <dbReference type="EMBL" id="MFC3320346.1"/>
    </source>
</evidence>
<dbReference type="RefSeq" id="WP_143748678.1">
    <property type="nucleotide sequence ID" value="NZ_JBHRVD010000001.1"/>
</dbReference>
<comment type="caution">
    <text evidence="2">The sequence shown here is derived from an EMBL/GenBank/DDBJ whole genome shotgun (WGS) entry which is preliminary data.</text>
</comment>
<sequence>MCVAFPLRSLLALMLGLLLAAALPAERSQGAAVFSDPLRITSIGGSVTEIIYALGEERPLVARDSTSYDPNASLKRHIVGNVQRLLAEGAPSVSRSGVLAVHGSRREDAIDAKWRTPFDQAARGRSQQRYPRMIYVVGKERPGNCPPPTAA</sequence>
<evidence type="ECO:0008006" key="4">
    <source>
        <dbReference type="Google" id="ProtNLM"/>
    </source>
</evidence>
<protein>
    <recommendedName>
        <fullName evidence="4">ABC transporter substrate-binding protein</fullName>
    </recommendedName>
</protein>
<accession>A0ABV7MHD4</accession>
<dbReference type="Proteomes" id="UP001595648">
    <property type="component" value="Unassembled WGS sequence"/>
</dbReference>
<feature type="signal peptide" evidence="1">
    <location>
        <begin position="1"/>
        <end position="20"/>
    </location>
</feature>
<reference evidence="3" key="1">
    <citation type="journal article" date="2019" name="Int. J. Syst. Evol. Microbiol.">
        <title>The Global Catalogue of Microorganisms (GCM) 10K type strain sequencing project: providing services to taxonomists for standard genome sequencing and annotation.</title>
        <authorList>
            <consortium name="The Broad Institute Genomics Platform"/>
            <consortium name="The Broad Institute Genome Sequencing Center for Infectious Disease"/>
            <person name="Wu L."/>
            <person name="Ma J."/>
        </authorList>
    </citation>
    <scope>NUCLEOTIDE SEQUENCE [LARGE SCALE GENOMIC DNA]</scope>
    <source>
        <strain evidence="3">ICMP 19515</strain>
    </source>
</reference>
<evidence type="ECO:0000313" key="3">
    <source>
        <dbReference type="Proteomes" id="UP001595648"/>
    </source>
</evidence>
<name>A0ABV7MHD4_9HYPH</name>
<gene>
    <name evidence="2" type="ORF">ACFOJ9_00280</name>
</gene>
<evidence type="ECO:0000256" key="1">
    <source>
        <dbReference type="SAM" id="SignalP"/>
    </source>
</evidence>
<keyword evidence="1" id="KW-0732">Signal</keyword>
<feature type="chain" id="PRO_5045101624" description="ABC transporter substrate-binding protein" evidence="1">
    <location>
        <begin position="21"/>
        <end position="151"/>
    </location>
</feature>
<dbReference type="SUPFAM" id="SSF53807">
    <property type="entry name" value="Helical backbone' metal receptor"/>
    <property type="match status" value="1"/>
</dbReference>
<keyword evidence="3" id="KW-1185">Reference proteome</keyword>
<organism evidence="2 3">
    <name type="scientific">Mesorhizobium cantuariense</name>
    <dbReference type="NCBI Taxonomy" id="1300275"/>
    <lineage>
        <taxon>Bacteria</taxon>
        <taxon>Pseudomonadati</taxon>
        <taxon>Pseudomonadota</taxon>
        <taxon>Alphaproteobacteria</taxon>
        <taxon>Hyphomicrobiales</taxon>
        <taxon>Phyllobacteriaceae</taxon>
        <taxon>Mesorhizobium</taxon>
    </lineage>
</organism>
<dbReference type="EMBL" id="JBHRVD010000001">
    <property type="protein sequence ID" value="MFC3320346.1"/>
    <property type="molecule type" value="Genomic_DNA"/>
</dbReference>